<sequence>MKYSRHLLIAFLIGSFSLAHSQRVKKREVKKTKTNKVTMVASKDKDQKKINANRNKSTLSKTLKVEKPKAVRQKKTDDTPILKRKKN</sequence>
<dbReference type="KEGG" id="tje:TJEJU_1705"/>
<feature type="compositionally biased region" description="Basic and acidic residues" evidence="1">
    <location>
        <begin position="63"/>
        <end position="81"/>
    </location>
</feature>
<evidence type="ECO:0000313" key="3">
    <source>
        <dbReference type="Proteomes" id="UP000215214"/>
    </source>
</evidence>
<reference evidence="2 3" key="1">
    <citation type="submission" date="2017-07" db="EMBL/GenBank/DDBJ databases">
        <authorList>
            <person name="Sun Z.S."/>
            <person name="Albrecht U."/>
            <person name="Echele G."/>
            <person name="Lee C.C."/>
        </authorList>
    </citation>
    <scope>NUCLEOTIDE SEQUENCE [LARGE SCALE GENOMIC DNA]</scope>
    <source>
        <strain evidence="3">type strain: KCTC 22618</strain>
    </source>
</reference>
<proteinExistence type="predicted"/>
<dbReference type="Proteomes" id="UP000215214">
    <property type="component" value="Chromosome TJEJU"/>
</dbReference>
<dbReference type="EMBL" id="LT899436">
    <property type="protein sequence ID" value="SNR15423.1"/>
    <property type="molecule type" value="Genomic_DNA"/>
</dbReference>
<evidence type="ECO:0000256" key="1">
    <source>
        <dbReference type="SAM" id="MobiDB-lite"/>
    </source>
</evidence>
<organism evidence="2 3">
    <name type="scientific">Tenacibaculum jejuense</name>
    <dbReference type="NCBI Taxonomy" id="584609"/>
    <lineage>
        <taxon>Bacteria</taxon>
        <taxon>Pseudomonadati</taxon>
        <taxon>Bacteroidota</taxon>
        <taxon>Flavobacteriia</taxon>
        <taxon>Flavobacteriales</taxon>
        <taxon>Flavobacteriaceae</taxon>
        <taxon>Tenacibaculum</taxon>
    </lineage>
</organism>
<protein>
    <submittedName>
        <fullName evidence="2">Uncharacterized protein</fullName>
    </submittedName>
</protein>
<feature type="compositionally biased region" description="Polar residues" evidence="1">
    <location>
        <begin position="50"/>
        <end position="61"/>
    </location>
</feature>
<gene>
    <name evidence="2" type="ORF">TJEJU_1705</name>
</gene>
<accession>A0A238U8A3</accession>
<name>A0A238U8A3_9FLAO</name>
<dbReference type="AlphaFoldDB" id="A0A238U8A3"/>
<feature type="region of interest" description="Disordered" evidence="1">
    <location>
        <begin position="27"/>
        <end position="87"/>
    </location>
</feature>
<dbReference type="RefSeq" id="WP_095071137.1">
    <property type="nucleotide sequence ID" value="NZ_LT899436.1"/>
</dbReference>
<keyword evidence="3" id="KW-1185">Reference proteome</keyword>
<evidence type="ECO:0000313" key="2">
    <source>
        <dbReference type="EMBL" id="SNR15423.1"/>
    </source>
</evidence>